<dbReference type="Proteomes" id="UP000266723">
    <property type="component" value="Unassembled WGS sequence"/>
</dbReference>
<protein>
    <submittedName>
        <fullName evidence="2">Uncharacterized protein</fullName>
    </submittedName>
</protein>
<evidence type="ECO:0000313" key="2">
    <source>
        <dbReference type="EMBL" id="KAF3577597.1"/>
    </source>
</evidence>
<keyword evidence="3" id="KW-1185">Reference proteome</keyword>
<feature type="coiled-coil region" evidence="1">
    <location>
        <begin position="48"/>
        <end position="75"/>
    </location>
</feature>
<reference evidence="2 3" key="1">
    <citation type="journal article" date="2020" name="BMC Genomics">
        <title>Intraspecific diversification of the crop wild relative Brassica cretica Lam. using demographic model selection.</title>
        <authorList>
            <person name="Kioukis A."/>
            <person name="Michalopoulou V.A."/>
            <person name="Briers L."/>
            <person name="Pirintsos S."/>
            <person name="Studholme D.J."/>
            <person name="Pavlidis P."/>
            <person name="Sarris P.F."/>
        </authorList>
    </citation>
    <scope>NUCLEOTIDE SEQUENCE [LARGE SCALE GENOMIC DNA]</scope>
    <source>
        <strain evidence="3">cv. PFS-1207/04</strain>
    </source>
</reference>
<evidence type="ECO:0000256" key="1">
    <source>
        <dbReference type="SAM" id="Coils"/>
    </source>
</evidence>
<keyword evidence="1" id="KW-0175">Coiled coil</keyword>
<dbReference type="EMBL" id="QGKV02000649">
    <property type="protein sequence ID" value="KAF3577597.1"/>
    <property type="molecule type" value="Genomic_DNA"/>
</dbReference>
<accession>A0ABQ7DHY9</accession>
<sequence length="80" mass="9589">MSVRIPLFSCSAWRKNFNQHINREPRDRVQHQGREAEKEDTALLTAKITKLEEALLLEQEKNRTLEHELSEKRRKYTDVK</sequence>
<comment type="caution">
    <text evidence="2">The sequence shown here is derived from an EMBL/GenBank/DDBJ whole genome shotgun (WGS) entry which is preliminary data.</text>
</comment>
<organism evidence="2 3">
    <name type="scientific">Brassica cretica</name>
    <name type="common">Mustard</name>
    <dbReference type="NCBI Taxonomy" id="69181"/>
    <lineage>
        <taxon>Eukaryota</taxon>
        <taxon>Viridiplantae</taxon>
        <taxon>Streptophyta</taxon>
        <taxon>Embryophyta</taxon>
        <taxon>Tracheophyta</taxon>
        <taxon>Spermatophyta</taxon>
        <taxon>Magnoliopsida</taxon>
        <taxon>eudicotyledons</taxon>
        <taxon>Gunneridae</taxon>
        <taxon>Pentapetalae</taxon>
        <taxon>rosids</taxon>
        <taxon>malvids</taxon>
        <taxon>Brassicales</taxon>
        <taxon>Brassicaceae</taxon>
        <taxon>Brassiceae</taxon>
        <taxon>Brassica</taxon>
    </lineage>
</organism>
<name>A0ABQ7DHY9_BRACR</name>
<evidence type="ECO:0000313" key="3">
    <source>
        <dbReference type="Proteomes" id="UP000266723"/>
    </source>
</evidence>
<gene>
    <name evidence="2" type="ORF">DY000_02030694</name>
</gene>
<proteinExistence type="predicted"/>